<dbReference type="EMBL" id="QPEX01000034">
    <property type="protein sequence ID" value="RCS44658.1"/>
    <property type="molecule type" value="Genomic_DNA"/>
</dbReference>
<dbReference type="OrthoDB" id="290018at2"/>
<evidence type="ECO:0000256" key="1">
    <source>
        <dbReference type="SAM" id="MobiDB-lite"/>
    </source>
</evidence>
<feature type="region of interest" description="Disordered" evidence="1">
    <location>
        <begin position="188"/>
        <end position="223"/>
    </location>
</feature>
<name>A0A368KN41_9BACT</name>
<evidence type="ECO:0000313" key="3">
    <source>
        <dbReference type="Proteomes" id="UP000253562"/>
    </source>
</evidence>
<protein>
    <submittedName>
        <fullName evidence="2">Uncharacterized protein</fullName>
    </submittedName>
</protein>
<sequence length="223" mass="25536">MSWEYANPGNYGSNILHPKTKETVYRNEDGTRAIETSFAYEYHSSARRMKRITTTLPAIPTSQYGSGVAATTKVYQDEYGNVTWSMDERGYITRAGGIGRYGTRRGLQLRRTVTVRQEIHCHLIGYNIVRAAMIASALKFQRCPNRLSFTGSLQAIEEFAASLRRRSGRYREQWECVLRTIAELTVGDRPNRKEPRQIKSRPKPYKLLQSARTSIKTREATMS</sequence>
<organism evidence="2 3">
    <name type="scientific">Bremerella cremea</name>
    <dbReference type="NCBI Taxonomy" id="1031537"/>
    <lineage>
        <taxon>Bacteria</taxon>
        <taxon>Pseudomonadati</taxon>
        <taxon>Planctomycetota</taxon>
        <taxon>Planctomycetia</taxon>
        <taxon>Pirellulales</taxon>
        <taxon>Pirellulaceae</taxon>
        <taxon>Bremerella</taxon>
    </lineage>
</organism>
<dbReference type="Proteomes" id="UP000253562">
    <property type="component" value="Unassembled WGS sequence"/>
</dbReference>
<accession>A0A368KN41</accession>
<gene>
    <name evidence="2" type="ORF">DTL42_17195</name>
</gene>
<dbReference type="RefSeq" id="WP_114370213.1">
    <property type="nucleotide sequence ID" value="NZ_QPEX01000034.1"/>
</dbReference>
<reference evidence="2 3" key="1">
    <citation type="submission" date="2018-07" db="EMBL/GenBank/DDBJ databases">
        <title>Comparative genomes isolates from brazilian mangrove.</title>
        <authorList>
            <person name="De Araujo J.E."/>
            <person name="Taketani R.G."/>
            <person name="Silva M.C.P."/>
            <person name="Lourenco M.V."/>
            <person name="Oliveira V.M."/>
            <person name="Andreote F.D."/>
        </authorList>
    </citation>
    <scope>NUCLEOTIDE SEQUENCE [LARGE SCALE GENOMIC DNA]</scope>
    <source>
        <strain evidence="2 3">HEX PRIS-MGV</strain>
    </source>
</reference>
<proteinExistence type="predicted"/>
<comment type="caution">
    <text evidence="2">The sequence shown here is derived from an EMBL/GenBank/DDBJ whole genome shotgun (WGS) entry which is preliminary data.</text>
</comment>
<evidence type="ECO:0000313" key="2">
    <source>
        <dbReference type="EMBL" id="RCS44658.1"/>
    </source>
</evidence>
<dbReference type="AlphaFoldDB" id="A0A368KN41"/>